<feature type="compositionally biased region" description="Basic and acidic residues" evidence="2">
    <location>
        <begin position="86"/>
        <end position="96"/>
    </location>
</feature>
<name>A0A1U7W5I6_NICSY</name>
<feature type="compositionally biased region" description="Acidic residues" evidence="2">
    <location>
        <begin position="97"/>
        <end position="106"/>
    </location>
</feature>
<feature type="coiled-coil region" evidence="1">
    <location>
        <begin position="241"/>
        <end position="296"/>
    </location>
</feature>
<organism evidence="3 4">
    <name type="scientific">Nicotiana sylvestris</name>
    <name type="common">Wood tobacco</name>
    <name type="synonym">South American tobacco</name>
    <dbReference type="NCBI Taxonomy" id="4096"/>
    <lineage>
        <taxon>Eukaryota</taxon>
        <taxon>Viridiplantae</taxon>
        <taxon>Streptophyta</taxon>
        <taxon>Embryophyta</taxon>
        <taxon>Tracheophyta</taxon>
        <taxon>Spermatophyta</taxon>
        <taxon>Magnoliopsida</taxon>
        <taxon>eudicotyledons</taxon>
        <taxon>Gunneridae</taxon>
        <taxon>Pentapetalae</taxon>
        <taxon>asterids</taxon>
        <taxon>lamiids</taxon>
        <taxon>Solanales</taxon>
        <taxon>Solanaceae</taxon>
        <taxon>Nicotianoideae</taxon>
        <taxon>Nicotianeae</taxon>
        <taxon>Nicotiana</taxon>
    </lineage>
</organism>
<feature type="compositionally biased region" description="Basic and acidic residues" evidence="2">
    <location>
        <begin position="115"/>
        <end position="124"/>
    </location>
</feature>
<evidence type="ECO:0000256" key="1">
    <source>
        <dbReference type="SAM" id="Coils"/>
    </source>
</evidence>
<feature type="region of interest" description="Disordered" evidence="2">
    <location>
        <begin position="19"/>
        <end position="156"/>
    </location>
</feature>
<feature type="region of interest" description="Disordered" evidence="2">
    <location>
        <begin position="463"/>
        <end position="511"/>
    </location>
</feature>
<dbReference type="AlphaFoldDB" id="A0A1U7W5I6"/>
<reference evidence="3" key="1">
    <citation type="journal article" date="2013" name="Genome Biol.">
        <title>Reference genomes and transcriptomes of Nicotiana sylvestris and Nicotiana tomentosiformis.</title>
        <authorList>
            <person name="Sierro N."/>
            <person name="Battey J.N."/>
            <person name="Ouadi S."/>
            <person name="Bovet L."/>
            <person name="Goepfert S."/>
            <person name="Bakaher N."/>
            <person name="Peitsch M.C."/>
            <person name="Ivanov N.V."/>
        </authorList>
    </citation>
    <scope>NUCLEOTIDE SEQUENCE [LARGE SCALE GENOMIC DNA]</scope>
</reference>
<keyword evidence="1" id="KW-0175">Coiled coil</keyword>
<gene>
    <name evidence="4" type="primary">LOC104220682</name>
</gene>
<sequence>MSFPERWNFRFDAWMPHAIPARTGSGSWPRPPRIGDISKMRPSPSREETKSPIPKAGKDNNRKRVSKPEDPQDKKAPARRLRKRFAHVDVDPAHDSLDDEENDGEESALVHRTRKPIETIRPSELETATQSEGNRKKDSGKAPASPEVEIVPPPSTNILERVSAEALEANENAPSEELGAMTIGHSLSLPTYSEEAIEEANALRMLDPSKVLNEDPFQSCFAGVDDTADLNDASTPFEEDIVKFRAELSQCEAELRKVSGEEKALRLLYDQKEEELKDLRAELAKARQNETELDEQVTMNLTEYGLLGLASEANTLMSQLQQKLEMIGQLQGEVDQIRADCHEWKKNMDQLAADKEAVTAQLTSAETQLQGLKVKGMAQAKKIEELEAELARARAKAVQAKAEAEKTKVAADKSIVEKRNNYLAKCQARREILEEIHARGFNLAEEIAEAKTHETDARFLIFSDDEDVASGSGDGEGEKDVPKGEEAPKDKAVEDVVPEYGAPEDVTIKKD</sequence>
<feature type="compositionally biased region" description="Basic and acidic residues" evidence="2">
    <location>
        <begin position="476"/>
        <end position="494"/>
    </location>
</feature>
<accession>A0A1U7W5I6</accession>
<proteinExistence type="predicted"/>
<evidence type="ECO:0000313" key="3">
    <source>
        <dbReference type="Proteomes" id="UP000189701"/>
    </source>
</evidence>
<dbReference type="Proteomes" id="UP000189701">
    <property type="component" value="Unplaced"/>
</dbReference>
<evidence type="ECO:0000256" key="2">
    <source>
        <dbReference type="SAM" id="MobiDB-lite"/>
    </source>
</evidence>
<reference evidence="4" key="2">
    <citation type="submission" date="2025-08" db="UniProtKB">
        <authorList>
            <consortium name="RefSeq"/>
        </authorList>
    </citation>
    <scope>IDENTIFICATION</scope>
    <source>
        <tissue evidence="4">Leaf</tissue>
    </source>
</reference>
<dbReference type="RefSeq" id="XP_009769894.1">
    <property type="nucleotide sequence ID" value="XM_009771592.1"/>
</dbReference>
<feature type="coiled-coil region" evidence="1">
    <location>
        <begin position="327"/>
        <end position="410"/>
    </location>
</feature>
<dbReference type="OrthoDB" id="10478878at2759"/>
<keyword evidence="3" id="KW-1185">Reference proteome</keyword>
<evidence type="ECO:0000313" key="4">
    <source>
        <dbReference type="RefSeq" id="XP_009769894.1"/>
    </source>
</evidence>
<feature type="compositionally biased region" description="Basic and acidic residues" evidence="2">
    <location>
        <begin position="36"/>
        <end position="76"/>
    </location>
</feature>
<protein>
    <submittedName>
        <fullName evidence="4">Uncharacterized protein LOC104220682</fullName>
    </submittedName>
</protein>